<feature type="non-terminal residue" evidence="3">
    <location>
        <position position="1"/>
    </location>
</feature>
<accession>A0A0L6VKB8</accession>
<feature type="domain" description="No apical meristem-associated C-terminal" evidence="2">
    <location>
        <begin position="1"/>
        <end position="88"/>
    </location>
</feature>
<protein>
    <recommendedName>
        <fullName evidence="2">No apical meristem-associated C-terminal domain-containing protein</fullName>
    </recommendedName>
</protein>
<evidence type="ECO:0000313" key="3">
    <source>
        <dbReference type="EMBL" id="KNZ61208.1"/>
    </source>
</evidence>
<dbReference type="Proteomes" id="UP000037035">
    <property type="component" value="Unassembled WGS sequence"/>
</dbReference>
<dbReference type="STRING" id="27349.A0A0L6VKB8"/>
<dbReference type="AlphaFoldDB" id="A0A0L6VKB8"/>
<name>A0A0L6VKB8_9BASI</name>
<evidence type="ECO:0000313" key="4">
    <source>
        <dbReference type="Proteomes" id="UP000037035"/>
    </source>
</evidence>
<feature type="compositionally biased region" description="Basic and acidic residues" evidence="1">
    <location>
        <begin position="60"/>
        <end position="72"/>
    </location>
</feature>
<feature type="compositionally biased region" description="Polar residues" evidence="1">
    <location>
        <begin position="14"/>
        <end position="56"/>
    </location>
</feature>
<comment type="caution">
    <text evidence="3">The sequence shown here is derived from an EMBL/GenBank/DDBJ whole genome shotgun (WGS) entry which is preliminary data.</text>
</comment>
<dbReference type="OrthoDB" id="2518930at2759"/>
<organism evidence="3 4">
    <name type="scientific">Puccinia sorghi</name>
    <dbReference type="NCBI Taxonomy" id="27349"/>
    <lineage>
        <taxon>Eukaryota</taxon>
        <taxon>Fungi</taxon>
        <taxon>Dikarya</taxon>
        <taxon>Basidiomycota</taxon>
        <taxon>Pucciniomycotina</taxon>
        <taxon>Pucciniomycetes</taxon>
        <taxon>Pucciniales</taxon>
        <taxon>Pucciniaceae</taxon>
        <taxon>Puccinia</taxon>
    </lineage>
</organism>
<proteinExistence type="predicted"/>
<dbReference type="EMBL" id="LAVV01004852">
    <property type="protein sequence ID" value="KNZ61208.1"/>
    <property type="molecule type" value="Genomic_DNA"/>
</dbReference>
<feature type="region of interest" description="Disordered" evidence="1">
    <location>
        <begin position="1"/>
        <end position="72"/>
    </location>
</feature>
<dbReference type="VEuPathDB" id="FungiDB:VP01_14368g1"/>
<dbReference type="Pfam" id="PF14303">
    <property type="entry name" value="NAM-associated"/>
    <property type="match status" value="1"/>
</dbReference>
<dbReference type="InterPro" id="IPR029466">
    <property type="entry name" value="NAM-associated_C"/>
</dbReference>
<evidence type="ECO:0000259" key="2">
    <source>
        <dbReference type="Pfam" id="PF14303"/>
    </source>
</evidence>
<keyword evidence="4" id="KW-1185">Reference proteome</keyword>
<reference evidence="3 4" key="1">
    <citation type="submission" date="2015-08" db="EMBL/GenBank/DDBJ databases">
        <title>Next Generation Sequencing and Analysis of the Genome of Puccinia sorghi L Schw, the Causal Agent of Maize Common Rust.</title>
        <authorList>
            <person name="Rochi L."/>
            <person name="Burguener G."/>
            <person name="Darino M."/>
            <person name="Turjanski A."/>
            <person name="Kreff E."/>
            <person name="Dieguez M.J."/>
            <person name="Sacco F."/>
        </authorList>
    </citation>
    <scope>NUCLEOTIDE SEQUENCE [LARGE SCALE GENOMIC DNA]</scope>
    <source>
        <strain evidence="3 4">RO10H11247</strain>
    </source>
</reference>
<evidence type="ECO:0000256" key="1">
    <source>
        <dbReference type="SAM" id="MobiDB-lite"/>
    </source>
</evidence>
<sequence>QAWLVVCDSPKWKSLSQARSGPNADSQTPPASTPLNPTAQPDATNDSPTTAANSFKRQPGVHETKGAMKEENFNAKKIKMLLQHSNNYHMDIMSKNPKDFPNVISQEFLRLRKNTIFDEFQDELKKKNKQQD</sequence>
<feature type="non-terminal residue" evidence="3">
    <location>
        <position position="132"/>
    </location>
</feature>
<gene>
    <name evidence="3" type="ORF">VP01_14368g1</name>
</gene>